<comment type="caution">
    <text evidence="1">The sequence shown here is derived from an EMBL/GenBank/DDBJ whole genome shotgun (WGS) entry which is preliminary data.</text>
</comment>
<organism evidence="1 2">
    <name type="scientific">Meridianimarinicoccus roseus</name>
    <dbReference type="NCBI Taxonomy" id="2072018"/>
    <lineage>
        <taxon>Bacteria</taxon>
        <taxon>Pseudomonadati</taxon>
        <taxon>Pseudomonadota</taxon>
        <taxon>Alphaproteobacteria</taxon>
        <taxon>Rhodobacterales</taxon>
        <taxon>Paracoccaceae</taxon>
        <taxon>Meridianimarinicoccus</taxon>
    </lineage>
</organism>
<reference evidence="1 2" key="1">
    <citation type="submission" date="2018-05" db="EMBL/GenBank/DDBJ databases">
        <title>Rhodobacteraceae gen. nov., sp. nov. isolated from sea water.</title>
        <authorList>
            <person name="Ren Y."/>
        </authorList>
    </citation>
    <scope>NUCLEOTIDE SEQUENCE [LARGE SCALE GENOMIC DNA]</scope>
    <source>
        <strain evidence="1 2">TG-679</strain>
    </source>
</reference>
<dbReference type="EMBL" id="QGKU01000033">
    <property type="protein sequence ID" value="PWR02555.1"/>
    <property type="molecule type" value="Genomic_DNA"/>
</dbReference>
<proteinExistence type="predicted"/>
<sequence>MLQERATISDTPLPTEAQDIPVPAAFASIRLGDTQYTVGEDVEGGLHFTAAAGGNWKALTHTLEDGWHDIGAEILVATRDALHDYLRMHLIRLTQGSLAEAPQRFDIMGFEWELRRDEDGTVAIRLPLHDWRAVKVTGTFDTDREFAIAAFAAARPDLSKSMAEDVLSWAKRLAAGAVVMPVM</sequence>
<evidence type="ECO:0000313" key="2">
    <source>
        <dbReference type="Proteomes" id="UP000245680"/>
    </source>
</evidence>
<keyword evidence="2" id="KW-1185">Reference proteome</keyword>
<protein>
    <submittedName>
        <fullName evidence="1">Uncharacterized protein</fullName>
    </submittedName>
</protein>
<dbReference type="RefSeq" id="WP_109811604.1">
    <property type="nucleotide sequence ID" value="NZ_QGKU01000033.1"/>
</dbReference>
<dbReference type="AlphaFoldDB" id="A0A2V2LBA1"/>
<dbReference type="OrthoDB" id="7742333at2"/>
<accession>A0A2V2LBA1</accession>
<dbReference type="Proteomes" id="UP000245680">
    <property type="component" value="Unassembled WGS sequence"/>
</dbReference>
<name>A0A2V2LBA1_9RHOB</name>
<evidence type="ECO:0000313" key="1">
    <source>
        <dbReference type="EMBL" id="PWR02555.1"/>
    </source>
</evidence>
<gene>
    <name evidence="1" type="ORF">DKT77_10180</name>
</gene>